<gene>
    <name evidence="1" type="ORF">BDV95DRAFT_268189</name>
</gene>
<keyword evidence="2" id="KW-1185">Reference proteome</keyword>
<proteinExistence type="predicted"/>
<reference evidence="1 2" key="1">
    <citation type="submission" date="2020-01" db="EMBL/GenBank/DDBJ databases">
        <authorList>
            <consortium name="DOE Joint Genome Institute"/>
            <person name="Haridas S."/>
            <person name="Albert R."/>
            <person name="Binder M."/>
            <person name="Bloem J."/>
            <person name="Labutti K."/>
            <person name="Salamov A."/>
            <person name="Andreopoulos B."/>
            <person name="Baker S.E."/>
            <person name="Barry K."/>
            <person name="Bills G."/>
            <person name="Bluhm B.H."/>
            <person name="Cannon C."/>
            <person name="Castanera R."/>
            <person name="Culley D.E."/>
            <person name="Daum C."/>
            <person name="Ezra D."/>
            <person name="Gonzalez J.B."/>
            <person name="Henrissat B."/>
            <person name="Kuo A."/>
            <person name="Liang C."/>
            <person name="Lipzen A."/>
            <person name="Lutzoni F."/>
            <person name="Magnuson J."/>
            <person name="Mondo S."/>
            <person name="Nolan M."/>
            <person name="Ohm R."/>
            <person name="Pangilinan J."/>
            <person name="Park H.-J.H."/>
            <person name="Ramirez L."/>
            <person name="Alfaro M."/>
            <person name="Sun H."/>
            <person name="Tritt A."/>
            <person name="Yoshinaga Y."/>
            <person name="Zwiers L.-H.L."/>
            <person name="Turgeon B.G."/>
            <person name="Goodwin S.B."/>
            <person name="Spatafora J.W."/>
            <person name="Crous P.W."/>
            <person name="Grigoriev I.V."/>
        </authorList>
    </citation>
    <scope>NUCLEOTIDE SEQUENCE [LARGE SCALE GENOMIC DNA]</scope>
    <source>
        <strain evidence="1 2">CBS 611.86</strain>
    </source>
</reference>
<name>A0A7C8I0W9_9PLEO</name>
<protein>
    <recommendedName>
        <fullName evidence="3">F-box domain-containing protein</fullName>
    </recommendedName>
</protein>
<accession>A0A7C8I0W9</accession>
<dbReference type="OrthoDB" id="3140657at2759"/>
<dbReference type="EMBL" id="JAADJZ010000038">
    <property type="protein sequence ID" value="KAF2864932.1"/>
    <property type="molecule type" value="Genomic_DNA"/>
</dbReference>
<dbReference type="PANTHER" id="PTHR42057">
    <property type="entry name" value="F-BOX DOMAIN PROTEIN (AFU_ORTHOLOGUE AFUA_4G00200)"/>
    <property type="match status" value="1"/>
</dbReference>
<dbReference type="AlphaFoldDB" id="A0A7C8I0W9"/>
<organism evidence="1 2">
    <name type="scientific">Massariosphaeria phaeospora</name>
    <dbReference type="NCBI Taxonomy" id="100035"/>
    <lineage>
        <taxon>Eukaryota</taxon>
        <taxon>Fungi</taxon>
        <taxon>Dikarya</taxon>
        <taxon>Ascomycota</taxon>
        <taxon>Pezizomycotina</taxon>
        <taxon>Dothideomycetes</taxon>
        <taxon>Pleosporomycetidae</taxon>
        <taxon>Pleosporales</taxon>
        <taxon>Pleosporales incertae sedis</taxon>
        <taxon>Massariosphaeria</taxon>
    </lineage>
</organism>
<sequence length="228" mass="27078">MGGYDSQVFKHILDDDVLQTYVKKVVIYTCETHCDLHPSISNTEYVDFRAIHFANLSSLTLGHFIFSHEWPFDWILSHWNTLQELHLDHCSIQYSAVFVIKNWLDEEGYPKDPMEHSKHDEIYANKQEAIQDGFGEALTFIQFRSRWYEVFPRFGEQLKHLRIFKFGSSKQWNHTTIPRAPNRNHYAPVWKRKSPVLWNDPDWLTRVEPYPDCREEDHAALKALLSKL</sequence>
<evidence type="ECO:0000313" key="1">
    <source>
        <dbReference type="EMBL" id="KAF2864932.1"/>
    </source>
</evidence>
<comment type="caution">
    <text evidence="1">The sequence shown here is derived from an EMBL/GenBank/DDBJ whole genome shotgun (WGS) entry which is preliminary data.</text>
</comment>
<evidence type="ECO:0000313" key="2">
    <source>
        <dbReference type="Proteomes" id="UP000481861"/>
    </source>
</evidence>
<dbReference type="Proteomes" id="UP000481861">
    <property type="component" value="Unassembled WGS sequence"/>
</dbReference>
<evidence type="ECO:0008006" key="3">
    <source>
        <dbReference type="Google" id="ProtNLM"/>
    </source>
</evidence>
<dbReference type="PANTHER" id="PTHR42057:SF2">
    <property type="entry name" value="F-BOX DOMAIN PROTEIN (AFU_ORTHOLOGUE AFUA_4G00200)-RELATED"/>
    <property type="match status" value="1"/>
</dbReference>